<protein>
    <submittedName>
        <fullName evidence="1">Uncharacterized protein</fullName>
    </submittedName>
</protein>
<accession>A0ABD2WQM6</accession>
<evidence type="ECO:0000313" key="2">
    <source>
        <dbReference type="Proteomes" id="UP001627154"/>
    </source>
</evidence>
<keyword evidence="2" id="KW-1185">Reference proteome</keyword>
<evidence type="ECO:0000313" key="1">
    <source>
        <dbReference type="EMBL" id="KAL3395416.1"/>
    </source>
</evidence>
<sequence length="158" mass="18134">MDLMENNTTFDRLQDGDLSGEVVGYVTDIYGSMTVGRLRKYQLFRFILDNGYGQKLLILIWDDLINHYAPNITLNQVNLTMDLSENSTFDHLVDRDKTAEVIGYVCEIYGTSIVGKSKQYSLFKFVLNNGSNKKLMVCIWDDPLINRHSPNIKINEVN</sequence>
<gene>
    <name evidence="1" type="ORF">TKK_010522</name>
</gene>
<dbReference type="EMBL" id="JBJJXI010000082">
    <property type="protein sequence ID" value="KAL3395416.1"/>
    <property type="molecule type" value="Genomic_DNA"/>
</dbReference>
<name>A0ABD2WQM6_9HYME</name>
<dbReference type="AlphaFoldDB" id="A0ABD2WQM6"/>
<reference evidence="1 2" key="1">
    <citation type="journal article" date="2024" name="bioRxiv">
        <title>A reference genome for Trichogramma kaykai: A tiny desert-dwelling parasitoid wasp with competing sex-ratio distorters.</title>
        <authorList>
            <person name="Culotta J."/>
            <person name="Lindsey A.R."/>
        </authorList>
    </citation>
    <scope>NUCLEOTIDE SEQUENCE [LARGE SCALE GENOMIC DNA]</scope>
    <source>
        <strain evidence="1 2">KSX58</strain>
    </source>
</reference>
<organism evidence="1 2">
    <name type="scientific">Trichogramma kaykai</name>
    <dbReference type="NCBI Taxonomy" id="54128"/>
    <lineage>
        <taxon>Eukaryota</taxon>
        <taxon>Metazoa</taxon>
        <taxon>Ecdysozoa</taxon>
        <taxon>Arthropoda</taxon>
        <taxon>Hexapoda</taxon>
        <taxon>Insecta</taxon>
        <taxon>Pterygota</taxon>
        <taxon>Neoptera</taxon>
        <taxon>Endopterygota</taxon>
        <taxon>Hymenoptera</taxon>
        <taxon>Apocrita</taxon>
        <taxon>Proctotrupomorpha</taxon>
        <taxon>Chalcidoidea</taxon>
        <taxon>Trichogrammatidae</taxon>
        <taxon>Trichogramma</taxon>
    </lineage>
</organism>
<proteinExistence type="predicted"/>
<comment type="caution">
    <text evidence="1">The sequence shown here is derived from an EMBL/GenBank/DDBJ whole genome shotgun (WGS) entry which is preliminary data.</text>
</comment>
<dbReference type="Proteomes" id="UP001627154">
    <property type="component" value="Unassembled WGS sequence"/>
</dbReference>